<keyword evidence="2" id="KW-0521">NADP</keyword>
<sequence>MAAPTVYLISGANRGIGLGFVEVLVQRDGVIVFAGVRDPASAAALEKLRATHPDKLHIVRLVSADRVSAAAAVADIERVTGHLDVVIANAGIAQDYSLALEVSPEAMMRHYEVNVVGPLVLAQTCYPLMQESLSTPKFIVVSSGAGGITNGATYPMRVTAYGCSKAAVNYLARRLHSELPDLVCFPINPGGVATDLADDGNADQWIRDNVVMKPVGETVASMLSVIDNATRDGEGGQFVSYDGGRIPW</sequence>
<dbReference type="InterPro" id="IPR002347">
    <property type="entry name" value="SDR_fam"/>
</dbReference>
<evidence type="ECO:0000259" key="4">
    <source>
        <dbReference type="SMART" id="SM00822"/>
    </source>
</evidence>
<evidence type="ECO:0000256" key="3">
    <source>
        <dbReference type="ARBA" id="ARBA00023002"/>
    </source>
</evidence>
<feature type="domain" description="Ketoreductase" evidence="4">
    <location>
        <begin position="5"/>
        <end position="195"/>
    </location>
</feature>
<dbReference type="PANTHER" id="PTHR43544">
    <property type="entry name" value="SHORT-CHAIN DEHYDROGENASE/REDUCTASE"/>
    <property type="match status" value="1"/>
</dbReference>
<accession>A0A550C3R6</accession>
<proteinExistence type="inferred from homology"/>
<dbReference type="Gene3D" id="3.40.50.720">
    <property type="entry name" value="NAD(P)-binding Rossmann-like Domain"/>
    <property type="match status" value="1"/>
</dbReference>
<keyword evidence="6" id="KW-1185">Reference proteome</keyword>
<dbReference type="GO" id="GO:0016491">
    <property type="term" value="F:oxidoreductase activity"/>
    <property type="evidence" value="ECO:0007669"/>
    <property type="project" value="UniProtKB-KW"/>
</dbReference>
<dbReference type="Pfam" id="PF00106">
    <property type="entry name" value="adh_short"/>
    <property type="match status" value="1"/>
</dbReference>
<gene>
    <name evidence="5" type="ORF">BD626DRAFT_508276</name>
</gene>
<dbReference type="AlphaFoldDB" id="A0A550C3R6"/>
<dbReference type="EMBL" id="VDMD01000028">
    <property type="protein sequence ID" value="TRM59434.1"/>
    <property type="molecule type" value="Genomic_DNA"/>
</dbReference>
<protein>
    <submittedName>
        <fullName evidence="5">NAD(P)-binding protein</fullName>
    </submittedName>
</protein>
<comment type="caution">
    <text evidence="5">The sequence shown here is derived from an EMBL/GenBank/DDBJ whole genome shotgun (WGS) entry which is preliminary data.</text>
</comment>
<dbReference type="SUPFAM" id="SSF51735">
    <property type="entry name" value="NAD(P)-binding Rossmann-fold domains"/>
    <property type="match status" value="1"/>
</dbReference>
<evidence type="ECO:0000256" key="2">
    <source>
        <dbReference type="ARBA" id="ARBA00022857"/>
    </source>
</evidence>
<name>A0A550C3R6_9AGAR</name>
<organism evidence="5 6">
    <name type="scientific">Schizophyllum amplum</name>
    <dbReference type="NCBI Taxonomy" id="97359"/>
    <lineage>
        <taxon>Eukaryota</taxon>
        <taxon>Fungi</taxon>
        <taxon>Dikarya</taxon>
        <taxon>Basidiomycota</taxon>
        <taxon>Agaricomycotina</taxon>
        <taxon>Agaricomycetes</taxon>
        <taxon>Agaricomycetidae</taxon>
        <taxon>Agaricales</taxon>
        <taxon>Schizophyllaceae</taxon>
        <taxon>Schizophyllum</taxon>
    </lineage>
</organism>
<dbReference type="InterPro" id="IPR051468">
    <property type="entry name" value="Fungal_SecMetab_SDRs"/>
</dbReference>
<dbReference type="InterPro" id="IPR057326">
    <property type="entry name" value="KR_dom"/>
</dbReference>
<dbReference type="PRINTS" id="PR00081">
    <property type="entry name" value="GDHRDH"/>
</dbReference>
<dbReference type="SMART" id="SM00822">
    <property type="entry name" value="PKS_KR"/>
    <property type="match status" value="1"/>
</dbReference>
<keyword evidence="3" id="KW-0560">Oxidoreductase</keyword>
<dbReference type="OrthoDB" id="9876299at2759"/>
<evidence type="ECO:0000313" key="6">
    <source>
        <dbReference type="Proteomes" id="UP000320762"/>
    </source>
</evidence>
<dbReference type="InterPro" id="IPR036291">
    <property type="entry name" value="NAD(P)-bd_dom_sf"/>
</dbReference>
<dbReference type="Proteomes" id="UP000320762">
    <property type="component" value="Unassembled WGS sequence"/>
</dbReference>
<dbReference type="PANTHER" id="PTHR43544:SF7">
    <property type="entry name" value="NADB-LER2"/>
    <property type="match status" value="1"/>
</dbReference>
<dbReference type="CDD" id="cd05325">
    <property type="entry name" value="carb_red_sniffer_like_SDR_c"/>
    <property type="match status" value="1"/>
</dbReference>
<evidence type="ECO:0000256" key="1">
    <source>
        <dbReference type="ARBA" id="ARBA00006484"/>
    </source>
</evidence>
<evidence type="ECO:0000313" key="5">
    <source>
        <dbReference type="EMBL" id="TRM59434.1"/>
    </source>
</evidence>
<comment type="similarity">
    <text evidence="1">Belongs to the short-chain dehydrogenases/reductases (SDR) family.</text>
</comment>
<reference evidence="5 6" key="1">
    <citation type="journal article" date="2019" name="New Phytol.">
        <title>Comparative genomics reveals unique wood-decay strategies and fruiting body development in the Schizophyllaceae.</title>
        <authorList>
            <person name="Almasi E."/>
            <person name="Sahu N."/>
            <person name="Krizsan K."/>
            <person name="Balint B."/>
            <person name="Kovacs G.M."/>
            <person name="Kiss B."/>
            <person name="Cseklye J."/>
            <person name="Drula E."/>
            <person name="Henrissat B."/>
            <person name="Nagy I."/>
            <person name="Chovatia M."/>
            <person name="Adam C."/>
            <person name="LaButti K."/>
            <person name="Lipzen A."/>
            <person name="Riley R."/>
            <person name="Grigoriev I.V."/>
            <person name="Nagy L.G."/>
        </authorList>
    </citation>
    <scope>NUCLEOTIDE SEQUENCE [LARGE SCALE GENOMIC DNA]</scope>
    <source>
        <strain evidence="5 6">NL-1724</strain>
    </source>
</reference>
<dbReference type="GO" id="GO:0005737">
    <property type="term" value="C:cytoplasm"/>
    <property type="evidence" value="ECO:0007669"/>
    <property type="project" value="TreeGrafter"/>
</dbReference>